<feature type="compositionally biased region" description="Basic and acidic residues" evidence="4">
    <location>
        <begin position="258"/>
        <end position="270"/>
    </location>
</feature>
<evidence type="ECO:0000256" key="3">
    <source>
        <dbReference type="ARBA" id="ARBA00030367"/>
    </source>
</evidence>
<name>A0A2J7PT20_9NEOP</name>
<keyword evidence="6" id="KW-1185">Reference proteome</keyword>
<evidence type="ECO:0000256" key="4">
    <source>
        <dbReference type="SAM" id="MobiDB-lite"/>
    </source>
</evidence>
<reference evidence="5 6" key="1">
    <citation type="submission" date="2017-12" db="EMBL/GenBank/DDBJ databases">
        <title>Hemimetabolous genomes reveal molecular basis of termite eusociality.</title>
        <authorList>
            <person name="Harrison M.C."/>
            <person name="Jongepier E."/>
            <person name="Robertson H.M."/>
            <person name="Arning N."/>
            <person name="Bitard-Feildel T."/>
            <person name="Chao H."/>
            <person name="Childers C.P."/>
            <person name="Dinh H."/>
            <person name="Doddapaneni H."/>
            <person name="Dugan S."/>
            <person name="Gowin J."/>
            <person name="Greiner C."/>
            <person name="Han Y."/>
            <person name="Hu H."/>
            <person name="Hughes D.S.T."/>
            <person name="Huylmans A.-K."/>
            <person name="Kemena C."/>
            <person name="Kremer L.P.M."/>
            <person name="Lee S.L."/>
            <person name="Lopez-Ezquerra A."/>
            <person name="Mallet L."/>
            <person name="Monroy-Kuhn J.M."/>
            <person name="Moser A."/>
            <person name="Murali S.C."/>
            <person name="Muzny D.M."/>
            <person name="Otani S."/>
            <person name="Piulachs M.-D."/>
            <person name="Poelchau M."/>
            <person name="Qu J."/>
            <person name="Schaub F."/>
            <person name="Wada-Katsumata A."/>
            <person name="Worley K.C."/>
            <person name="Xie Q."/>
            <person name="Ylla G."/>
            <person name="Poulsen M."/>
            <person name="Gibbs R.A."/>
            <person name="Schal C."/>
            <person name="Richards S."/>
            <person name="Belles X."/>
            <person name="Korb J."/>
            <person name="Bornberg-Bauer E."/>
        </authorList>
    </citation>
    <scope>NUCLEOTIDE SEQUENCE [LARGE SCALE GENOMIC DNA]</scope>
    <source>
        <tissue evidence="5">Whole body</tissue>
    </source>
</reference>
<dbReference type="CDD" id="cd16653">
    <property type="entry name" value="RING-like_Rtf2"/>
    <property type="match status" value="1"/>
</dbReference>
<dbReference type="FunCoup" id="A0A2J7PT20">
    <property type="interactions" value="2250"/>
</dbReference>
<dbReference type="OrthoDB" id="247013at2759"/>
<dbReference type="EMBL" id="NEVH01021921">
    <property type="protein sequence ID" value="PNF19483.1"/>
    <property type="molecule type" value="Genomic_DNA"/>
</dbReference>
<gene>
    <name evidence="5" type="primary">RTFDC1</name>
    <name evidence="5" type="ORF">B7P43_G02330</name>
</gene>
<feature type="compositionally biased region" description="Basic and acidic residues" evidence="4">
    <location>
        <begin position="188"/>
        <end position="199"/>
    </location>
</feature>
<dbReference type="PANTHER" id="PTHR12775:SF0">
    <property type="entry name" value="REPLICATION TERMINATION FACTOR 2"/>
    <property type="match status" value="1"/>
</dbReference>
<dbReference type="InterPro" id="IPR027799">
    <property type="entry name" value="Rtf2_RING-finger"/>
</dbReference>
<dbReference type="PANTHER" id="PTHR12775">
    <property type="entry name" value="PROTEIN C20ORF43 HOMOLOG"/>
    <property type="match status" value="1"/>
</dbReference>
<dbReference type="GO" id="GO:0006274">
    <property type="term" value="P:DNA replication termination"/>
    <property type="evidence" value="ECO:0007669"/>
    <property type="project" value="TreeGrafter"/>
</dbReference>
<comment type="caution">
    <text evidence="5">The sequence shown here is derived from an EMBL/GenBank/DDBJ whole genome shotgun (WGS) entry which is preliminary data.</text>
</comment>
<evidence type="ECO:0000256" key="2">
    <source>
        <dbReference type="ARBA" id="ARBA00015157"/>
    </source>
</evidence>
<evidence type="ECO:0000313" key="6">
    <source>
        <dbReference type="Proteomes" id="UP000235965"/>
    </source>
</evidence>
<protein>
    <recommendedName>
        <fullName evidence="2">Replication termination factor 2</fullName>
    </recommendedName>
    <alternativeName>
        <fullName evidence="3">Replication termination factor 2 domain-containing protein 1</fullName>
    </alternativeName>
</protein>
<comment type="similarity">
    <text evidence="1">Belongs to the rtf2 family.</text>
</comment>
<sequence length="333" mass="37306">MGCDGGTIPKRDELVRKKKKVEQKDKDSELSFRWNHCSITQQPLQTPVVACGMGRLYNKDSVIEAVLDRSNLPETAQHIKNLKDVKDLQLTPNPSFKSSAEKGDSYVDRQSAPYICPVVGLEMNGKFRFVFLWGCGCVMSERALKEVESKLCHKCQQPFSQEDVVVLNGTSEDLDVMKTKLEARQARLKAEKKARNDAKRRGKVDATASSTEASNNIQDSANKLIELSSKNQNPEEEAKSSANGEKGSQKSKLQNGRSDLKAKNGVRDKVPNIPTKRPVEVNLEDPVFKKTKGSYSVANDPKATDVFKSLFTTHQKARQQNKAHWVTYNPFYN</sequence>
<dbReference type="Proteomes" id="UP000235965">
    <property type="component" value="Unassembled WGS sequence"/>
</dbReference>
<accession>A0A2J7PT20</accession>
<organism evidence="5 6">
    <name type="scientific">Cryptotermes secundus</name>
    <dbReference type="NCBI Taxonomy" id="105785"/>
    <lineage>
        <taxon>Eukaryota</taxon>
        <taxon>Metazoa</taxon>
        <taxon>Ecdysozoa</taxon>
        <taxon>Arthropoda</taxon>
        <taxon>Hexapoda</taxon>
        <taxon>Insecta</taxon>
        <taxon>Pterygota</taxon>
        <taxon>Neoptera</taxon>
        <taxon>Polyneoptera</taxon>
        <taxon>Dictyoptera</taxon>
        <taxon>Blattodea</taxon>
        <taxon>Blattoidea</taxon>
        <taxon>Termitoidae</taxon>
        <taxon>Kalotermitidae</taxon>
        <taxon>Cryptotermitinae</taxon>
        <taxon>Cryptotermes</taxon>
    </lineage>
</organism>
<dbReference type="GO" id="GO:0005634">
    <property type="term" value="C:nucleus"/>
    <property type="evidence" value="ECO:0007669"/>
    <property type="project" value="TreeGrafter"/>
</dbReference>
<feature type="compositionally biased region" description="Polar residues" evidence="4">
    <location>
        <begin position="207"/>
        <end position="221"/>
    </location>
</feature>
<proteinExistence type="inferred from homology"/>
<dbReference type="InParanoid" id="A0A2J7PT20"/>
<feature type="region of interest" description="Disordered" evidence="4">
    <location>
        <begin position="188"/>
        <end position="273"/>
    </location>
</feature>
<evidence type="ECO:0000256" key="1">
    <source>
        <dbReference type="ARBA" id="ARBA00009885"/>
    </source>
</evidence>
<dbReference type="Pfam" id="PF04641">
    <property type="entry name" value="Rtf2"/>
    <property type="match status" value="1"/>
</dbReference>
<dbReference type="InterPro" id="IPR006735">
    <property type="entry name" value="Rtf2"/>
</dbReference>
<dbReference type="AlphaFoldDB" id="A0A2J7PT20"/>
<evidence type="ECO:0000313" key="5">
    <source>
        <dbReference type="EMBL" id="PNF19483.1"/>
    </source>
</evidence>
<dbReference type="STRING" id="105785.A0A2J7PT20"/>